<reference evidence="1 2" key="1">
    <citation type="journal article" date="2016" name="Nat. Commun.">
        <title>Thousands of microbial genomes shed light on interconnected biogeochemical processes in an aquifer system.</title>
        <authorList>
            <person name="Anantharaman K."/>
            <person name="Brown C.T."/>
            <person name="Hug L.A."/>
            <person name="Sharon I."/>
            <person name="Castelle C.J."/>
            <person name="Probst A.J."/>
            <person name="Thomas B.C."/>
            <person name="Singh A."/>
            <person name="Wilkins M.J."/>
            <person name="Karaoz U."/>
            <person name="Brodie E.L."/>
            <person name="Williams K.H."/>
            <person name="Hubbard S.S."/>
            <person name="Banfield J.F."/>
        </authorList>
    </citation>
    <scope>NUCLEOTIDE SEQUENCE [LARGE SCALE GENOMIC DNA]</scope>
</reference>
<organism evidence="1 2">
    <name type="scientific">Candidatus Sungbacteria bacterium RIFCSPLOWO2_01_FULL_47_10</name>
    <dbReference type="NCBI Taxonomy" id="1802276"/>
    <lineage>
        <taxon>Bacteria</taxon>
        <taxon>Candidatus Sungiibacteriota</taxon>
    </lineage>
</organism>
<gene>
    <name evidence="1" type="ORF">A2934_00740</name>
</gene>
<evidence type="ECO:0000313" key="2">
    <source>
        <dbReference type="Proteomes" id="UP000177982"/>
    </source>
</evidence>
<comment type="caution">
    <text evidence="1">The sequence shown here is derived from an EMBL/GenBank/DDBJ whole genome shotgun (WGS) entry which is preliminary data.</text>
</comment>
<dbReference type="Proteomes" id="UP000177982">
    <property type="component" value="Unassembled WGS sequence"/>
</dbReference>
<dbReference type="AlphaFoldDB" id="A0A1G2L1A5"/>
<dbReference type="EMBL" id="MHQO01000077">
    <property type="protein sequence ID" value="OHA04469.1"/>
    <property type="molecule type" value="Genomic_DNA"/>
</dbReference>
<evidence type="ECO:0000313" key="1">
    <source>
        <dbReference type="EMBL" id="OHA04469.1"/>
    </source>
</evidence>
<sequence length="228" mass="25880">MLQTPAASEIQASLKTKGVRREDIKTALDLKSFIEKLDFSFFPQASAPIRILHRLSRITKGVRAAYIHPRVKNATDSYVIFAPALHKRLEKEKSECTLLLKNKGGEFILAESTKHIPPICMIAALAAHEVRHRVQQHFKPKLFDPKSLSERNPSDLLSNAVCVATLLIEEIRKSCKQRKERKHVMQMMTCRKELDALVIEITALHIFYQSHSIEKLIPLIRAGISQAV</sequence>
<name>A0A1G2L1A5_9BACT</name>
<accession>A0A1G2L1A5</accession>
<protein>
    <submittedName>
        <fullName evidence="1">Uncharacterized protein</fullName>
    </submittedName>
</protein>
<proteinExistence type="predicted"/>